<evidence type="ECO:0008006" key="5">
    <source>
        <dbReference type="Google" id="ProtNLM"/>
    </source>
</evidence>
<proteinExistence type="predicted"/>
<dbReference type="InterPro" id="IPR036388">
    <property type="entry name" value="WH-like_DNA-bd_sf"/>
</dbReference>
<dbReference type="InterPro" id="IPR011990">
    <property type="entry name" value="TPR-like_helical_dom_sf"/>
</dbReference>
<evidence type="ECO:0000313" key="3">
    <source>
        <dbReference type="EMBL" id="KAB7727282.1"/>
    </source>
</evidence>
<comment type="caution">
    <text evidence="3">The sequence shown here is derived from an EMBL/GenBank/DDBJ whole genome shotgun (WGS) entry which is preliminary data.</text>
</comment>
<dbReference type="SUPFAM" id="SSF48452">
    <property type="entry name" value="TPR-like"/>
    <property type="match status" value="1"/>
</dbReference>
<dbReference type="Gene3D" id="1.10.10.10">
    <property type="entry name" value="Winged helix-like DNA-binding domain superfamily/Winged helix DNA-binding domain"/>
    <property type="match status" value="1"/>
</dbReference>
<dbReference type="Gene3D" id="1.25.40.10">
    <property type="entry name" value="Tetratricopeptide repeat domain"/>
    <property type="match status" value="1"/>
</dbReference>
<sequence length="584" mass="68025">MNANPFWKITYPFLPLFAVFVSFTTFGQPIFSKIDQAPPAERVRMALLYFDTCQAVAKSKLVAFAQLDKLDAIARRRQDEQLGRYGRMLRDTYAKNDPKRTHTQNAELFLQTAAQADSRDDEQIASVCEHFAGQYYYLAEDFGKGFQYLLSANRRFRQIGYRNIPEIHRYLYELAFNYYYLNDDEKVVELLTEATRYPPFNPNLHIQTYNTLAMAQARQLGDSPKEWGLAVQNYRRAYQLAVHYRDSVWIGIANGNLGGLFVKLKQWPQALNALRIDYRLVMRDAANRGYPLTTAVALARVFYELGQLDSCRYYLNEGKRMRLLQRVTGNYIVNVQDDLFWLRYYETYRLYALTTGKPIESARAADSVLKYQNRIDKRYRSKAATLAEQRLLIQQHEAEVAELNQRSQNQRLFLGMGVGLSLLVALLLGFLYRYSQARRQREAQANAQREKQLEREKQAVAAERDRAQADLALFLSNLRQLESEHHLANASLLTPDDWEEFRKRFERVHPQFFMQLRSQFNDLTPAEERLLALSKLNLHSRQMSHMLGISTDSIRKTRYRLRKKFGIAGDAKLLALLDEPATDL</sequence>
<dbReference type="GO" id="GO:0003677">
    <property type="term" value="F:DNA binding"/>
    <property type="evidence" value="ECO:0007669"/>
    <property type="project" value="InterPro"/>
</dbReference>
<keyword evidence="2" id="KW-0472">Membrane</keyword>
<feature type="transmembrane region" description="Helical" evidence="2">
    <location>
        <begin position="412"/>
        <end position="432"/>
    </location>
</feature>
<dbReference type="AlphaFoldDB" id="A0A7J5TVX8"/>
<evidence type="ECO:0000256" key="1">
    <source>
        <dbReference type="SAM" id="Coils"/>
    </source>
</evidence>
<dbReference type="InterPro" id="IPR016032">
    <property type="entry name" value="Sig_transdc_resp-reg_C-effctor"/>
</dbReference>
<evidence type="ECO:0000256" key="2">
    <source>
        <dbReference type="SAM" id="Phobius"/>
    </source>
</evidence>
<name>A0A7J5TVX8_9BACT</name>
<dbReference type="EMBL" id="WELI01000011">
    <property type="protein sequence ID" value="KAB7727282.1"/>
    <property type="molecule type" value="Genomic_DNA"/>
</dbReference>
<keyword evidence="4" id="KW-1185">Reference proteome</keyword>
<dbReference type="RefSeq" id="WP_152126360.1">
    <property type="nucleotide sequence ID" value="NZ_WELI01000011.1"/>
</dbReference>
<dbReference type="SUPFAM" id="SSF46894">
    <property type="entry name" value="C-terminal effector domain of the bipartite response regulators"/>
    <property type="match status" value="1"/>
</dbReference>
<keyword evidence="1" id="KW-0175">Coiled coil</keyword>
<feature type="coiled-coil region" evidence="1">
    <location>
        <begin position="437"/>
        <end position="484"/>
    </location>
</feature>
<keyword evidence="2" id="KW-0812">Transmembrane</keyword>
<reference evidence="3 4" key="1">
    <citation type="submission" date="2019-10" db="EMBL/GenBank/DDBJ databases">
        <title>Rudanella paleaurantiibacter sp. nov., isolated from sludge.</title>
        <authorList>
            <person name="Xu S.Q."/>
        </authorList>
    </citation>
    <scope>NUCLEOTIDE SEQUENCE [LARGE SCALE GENOMIC DNA]</scope>
    <source>
        <strain evidence="3 4">HX-22-17</strain>
    </source>
</reference>
<keyword evidence="2" id="KW-1133">Transmembrane helix</keyword>
<dbReference type="GO" id="GO:0006355">
    <property type="term" value="P:regulation of DNA-templated transcription"/>
    <property type="evidence" value="ECO:0007669"/>
    <property type="project" value="InterPro"/>
</dbReference>
<dbReference type="Proteomes" id="UP000488299">
    <property type="component" value="Unassembled WGS sequence"/>
</dbReference>
<organism evidence="3 4">
    <name type="scientific">Rudanella paleaurantiibacter</name>
    <dbReference type="NCBI Taxonomy" id="2614655"/>
    <lineage>
        <taxon>Bacteria</taxon>
        <taxon>Pseudomonadati</taxon>
        <taxon>Bacteroidota</taxon>
        <taxon>Cytophagia</taxon>
        <taxon>Cytophagales</taxon>
        <taxon>Cytophagaceae</taxon>
        <taxon>Rudanella</taxon>
    </lineage>
</organism>
<accession>A0A7J5TVX8</accession>
<protein>
    <recommendedName>
        <fullName evidence="5">HTH luxR-type domain-containing protein</fullName>
    </recommendedName>
</protein>
<evidence type="ECO:0000313" key="4">
    <source>
        <dbReference type="Proteomes" id="UP000488299"/>
    </source>
</evidence>
<gene>
    <name evidence="3" type="ORF">F5984_21885</name>
</gene>